<feature type="compositionally biased region" description="Low complexity" evidence="1">
    <location>
        <begin position="1"/>
        <end position="20"/>
    </location>
</feature>
<protein>
    <submittedName>
        <fullName evidence="2">Uncharacterized protein</fullName>
    </submittedName>
</protein>
<sequence>MAKVAKPSVAAAKANNKTNASPPGPKSSTLSLSPNLRLHIPSFLFLSCSRLS</sequence>
<accession>A0ABP0TT92</accession>
<keyword evidence="3" id="KW-1185">Reference proteome</keyword>
<feature type="non-terminal residue" evidence="2">
    <location>
        <position position="52"/>
    </location>
</feature>
<dbReference type="Proteomes" id="UP001497512">
    <property type="component" value="Chromosome 14"/>
</dbReference>
<feature type="region of interest" description="Disordered" evidence="1">
    <location>
        <begin position="1"/>
        <end position="33"/>
    </location>
</feature>
<evidence type="ECO:0000256" key="1">
    <source>
        <dbReference type="SAM" id="MobiDB-lite"/>
    </source>
</evidence>
<organism evidence="2 3">
    <name type="scientific">Sphagnum troendelagicum</name>
    <dbReference type="NCBI Taxonomy" id="128251"/>
    <lineage>
        <taxon>Eukaryota</taxon>
        <taxon>Viridiplantae</taxon>
        <taxon>Streptophyta</taxon>
        <taxon>Embryophyta</taxon>
        <taxon>Bryophyta</taxon>
        <taxon>Sphagnophytina</taxon>
        <taxon>Sphagnopsida</taxon>
        <taxon>Sphagnales</taxon>
        <taxon>Sphagnaceae</taxon>
        <taxon>Sphagnum</taxon>
    </lineage>
</organism>
<gene>
    <name evidence="2" type="ORF">CSSPTR1EN2_LOCUS7339</name>
</gene>
<evidence type="ECO:0000313" key="3">
    <source>
        <dbReference type="Proteomes" id="UP001497512"/>
    </source>
</evidence>
<dbReference type="EMBL" id="OZ019906">
    <property type="protein sequence ID" value="CAK9204344.1"/>
    <property type="molecule type" value="Genomic_DNA"/>
</dbReference>
<name>A0ABP0TT92_9BRYO</name>
<evidence type="ECO:0000313" key="2">
    <source>
        <dbReference type="EMBL" id="CAK9204344.1"/>
    </source>
</evidence>
<reference evidence="2" key="1">
    <citation type="submission" date="2024-02" db="EMBL/GenBank/DDBJ databases">
        <authorList>
            <consortium name="ELIXIR-Norway"/>
            <consortium name="Elixir Norway"/>
        </authorList>
    </citation>
    <scope>NUCLEOTIDE SEQUENCE</scope>
</reference>
<proteinExistence type="predicted"/>